<dbReference type="InterPro" id="IPR036388">
    <property type="entry name" value="WH-like_DNA-bd_sf"/>
</dbReference>
<dbReference type="Gene3D" id="1.10.10.10">
    <property type="entry name" value="Winged helix-like DNA-binding domain superfamily/Winged helix DNA-binding domain"/>
    <property type="match status" value="1"/>
</dbReference>
<reference evidence="3 4" key="1">
    <citation type="submission" date="2020-03" db="EMBL/GenBank/DDBJ databases">
        <title>Soil Listeria distribution.</title>
        <authorList>
            <person name="Liao J."/>
            <person name="Wiedmann M."/>
        </authorList>
    </citation>
    <scope>NUCLEOTIDE SEQUENCE [LARGE SCALE GENOMIC DNA]</scope>
    <source>
        <strain evidence="3 4">FSL L7-1017</strain>
    </source>
</reference>
<protein>
    <submittedName>
        <fullName evidence="3">Crp/Fnr family transcriptional regulator</fullName>
    </submittedName>
</protein>
<gene>
    <name evidence="3" type="ORF">HCA46_14240</name>
</gene>
<dbReference type="AlphaFoldDB" id="A0A7X0XSR0"/>
<proteinExistence type="predicted"/>
<evidence type="ECO:0000313" key="4">
    <source>
        <dbReference type="Proteomes" id="UP000547643"/>
    </source>
</evidence>
<dbReference type="Gene3D" id="2.60.120.10">
    <property type="entry name" value="Jelly Rolls"/>
    <property type="match status" value="1"/>
</dbReference>
<dbReference type="SUPFAM" id="SSF46785">
    <property type="entry name" value="Winged helix' DNA-binding domain"/>
    <property type="match status" value="1"/>
</dbReference>
<dbReference type="RefSeq" id="WP_185495513.1">
    <property type="nucleotide sequence ID" value="NZ_JAARUV010000005.1"/>
</dbReference>
<dbReference type="InterPro" id="IPR014710">
    <property type="entry name" value="RmlC-like_jellyroll"/>
</dbReference>
<comment type="caution">
    <text evidence="3">The sequence shown here is derived from an EMBL/GenBank/DDBJ whole genome shotgun (WGS) entry which is preliminary data.</text>
</comment>
<dbReference type="InterPro" id="IPR018490">
    <property type="entry name" value="cNMP-bd_dom_sf"/>
</dbReference>
<organism evidence="3 4">
    <name type="scientific">Listeria booriae</name>
    <dbReference type="NCBI Taxonomy" id="1552123"/>
    <lineage>
        <taxon>Bacteria</taxon>
        <taxon>Bacillati</taxon>
        <taxon>Bacillota</taxon>
        <taxon>Bacilli</taxon>
        <taxon>Bacillales</taxon>
        <taxon>Listeriaceae</taxon>
        <taxon>Listeria</taxon>
    </lineage>
</organism>
<sequence length="221" mass="25836">MPYLDLFDKDVIGERFSSDHLLHLLQDNSDYEIESEKIELARHEILFHENQVHDHIYIIETGIFGAWRGTHIINFVGEYGFIGMDNILGNEPSTLTLIALTKAVVWRFSKEEVMRKLMYMQEGLFFLYNDMKLTNEYLINRSILQVTDAKERIKTFMIQLGKAYGEETADQFILPKIFTKKIISNYLNLTSTTVYYICKKLIKEGFLEPISYQLIVNKASI</sequence>
<dbReference type="InterPro" id="IPR000595">
    <property type="entry name" value="cNMP-bd_dom"/>
</dbReference>
<keyword evidence="1" id="KW-0010">Activator</keyword>
<dbReference type="SMART" id="SM00100">
    <property type="entry name" value="cNMP"/>
    <property type="match status" value="1"/>
</dbReference>
<dbReference type="PROSITE" id="PS50042">
    <property type="entry name" value="CNMP_BINDING_3"/>
    <property type="match status" value="1"/>
</dbReference>
<dbReference type="CDD" id="cd00038">
    <property type="entry name" value="CAP_ED"/>
    <property type="match status" value="1"/>
</dbReference>
<dbReference type="Proteomes" id="UP000547643">
    <property type="component" value="Unassembled WGS sequence"/>
</dbReference>
<feature type="domain" description="Cyclic nucleotide-binding" evidence="2">
    <location>
        <begin position="44"/>
        <end position="118"/>
    </location>
</feature>
<dbReference type="SUPFAM" id="SSF51206">
    <property type="entry name" value="cAMP-binding domain-like"/>
    <property type="match status" value="1"/>
</dbReference>
<name>A0A7X0XSR0_9LIST</name>
<dbReference type="Pfam" id="PF00027">
    <property type="entry name" value="cNMP_binding"/>
    <property type="match status" value="1"/>
</dbReference>
<evidence type="ECO:0000256" key="1">
    <source>
        <dbReference type="ARBA" id="ARBA00023159"/>
    </source>
</evidence>
<dbReference type="EMBL" id="JAARUV010000005">
    <property type="protein sequence ID" value="MBC1780003.1"/>
    <property type="molecule type" value="Genomic_DNA"/>
</dbReference>
<dbReference type="InterPro" id="IPR036390">
    <property type="entry name" value="WH_DNA-bd_sf"/>
</dbReference>
<evidence type="ECO:0000313" key="3">
    <source>
        <dbReference type="EMBL" id="MBC1780003.1"/>
    </source>
</evidence>
<accession>A0A7X0XSR0</accession>
<evidence type="ECO:0000259" key="2">
    <source>
        <dbReference type="PROSITE" id="PS50042"/>
    </source>
</evidence>